<feature type="transmembrane region" description="Helical" evidence="5">
    <location>
        <begin position="281"/>
        <end position="300"/>
    </location>
</feature>
<sequence>MHKKNKFSWNLEELFCVFYYGNMKSGDSQELAFHAFNYSSSQIHFSDSQKHFSDNGKRKSGLACKILGRKDILDKMSLFSLLLVSLPEALLVTMLGFQLAGLKVTPRHLISIGAAQTVSSYFIRLSPSPFGLHTLVQVTVYILILRIITGLSWRRVAVIALLGLVVYGTLEAAILPPLLSITGYTLEEVIATDYMRIAVFLPEAVLILLFIISCRRYNFHLLDFASGLNQLALLNDTGKRTEKAYLNLYILLLLPLLLLAVLNMVLFVSQTGAFPKLYPDMFVASFNLILVAVAVLSMGARKQRHDFNHHLQTVYGLLEVGSCDEARRYVKEMFLDISNPAEVVKTDNPGISAMLFAKAGLAEARGINFSVQVDCSLQNIPLTPMEASSLLGNLLDNAIKAAGAFSGGQRHVRLEITREPGEYVFTVANTGDPMPPEMLERMYGPHYATGKNNQGLGLAIVKEIVEKHSGRITVEHAGNETIFSVHILDKGAGRS</sequence>
<feature type="transmembrane region" description="Helical" evidence="5">
    <location>
        <begin position="194"/>
        <end position="212"/>
    </location>
</feature>
<dbReference type="Pfam" id="PF02518">
    <property type="entry name" value="HATPase_c"/>
    <property type="match status" value="1"/>
</dbReference>
<dbReference type="OrthoDB" id="1677679at2"/>
<dbReference type="GO" id="GO:0000155">
    <property type="term" value="F:phosphorelay sensor kinase activity"/>
    <property type="evidence" value="ECO:0007669"/>
    <property type="project" value="InterPro"/>
</dbReference>
<organism evidence="7 8">
    <name type="scientific">Desulfofundulus thermobenzoicus</name>
    <dbReference type="NCBI Taxonomy" id="29376"/>
    <lineage>
        <taxon>Bacteria</taxon>
        <taxon>Bacillati</taxon>
        <taxon>Bacillota</taxon>
        <taxon>Clostridia</taxon>
        <taxon>Eubacteriales</taxon>
        <taxon>Peptococcaceae</taxon>
        <taxon>Desulfofundulus</taxon>
    </lineage>
</organism>
<dbReference type="InterPro" id="IPR036890">
    <property type="entry name" value="HATPase_C_sf"/>
</dbReference>
<dbReference type="Pfam" id="PF14689">
    <property type="entry name" value="SPOB_a"/>
    <property type="match status" value="1"/>
</dbReference>
<evidence type="ECO:0000313" key="7">
    <source>
        <dbReference type="EMBL" id="MQL51312.1"/>
    </source>
</evidence>
<dbReference type="InterPro" id="IPR039506">
    <property type="entry name" value="SPOB_a"/>
</dbReference>
<feature type="transmembrane region" description="Helical" evidence="5">
    <location>
        <begin position="248"/>
        <end position="269"/>
    </location>
</feature>
<keyword evidence="1" id="KW-0597">Phosphoprotein</keyword>
<keyword evidence="5" id="KW-1133">Transmembrane helix</keyword>
<dbReference type="Proteomes" id="UP000441717">
    <property type="component" value="Unassembled WGS sequence"/>
</dbReference>
<comment type="caution">
    <text evidence="7">The sequence shown here is derived from an EMBL/GenBank/DDBJ whole genome shotgun (WGS) entry which is preliminary data.</text>
</comment>
<name>A0A6N7IMV2_9FIRM</name>
<evidence type="ECO:0000259" key="6">
    <source>
        <dbReference type="PROSITE" id="PS50109"/>
    </source>
</evidence>
<feature type="transmembrane region" description="Helical" evidence="5">
    <location>
        <begin position="130"/>
        <end position="149"/>
    </location>
</feature>
<keyword evidence="2" id="KW-0808">Transferase</keyword>
<dbReference type="SUPFAM" id="SSF55890">
    <property type="entry name" value="Sporulation response regulatory protein Spo0B"/>
    <property type="match status" value="1"/>
</dbReference>
<accession>A0A6N7IMV2</accession>
<evidence type="ECO:0000256" key="4">
    <source>
        <dbReference type="ARBA" id="ARBA00023012"/>
    </source>
</evidence>
<keyword evidence="8" id="KW-1185">Reference proteome</keyword>
<dbReference type="PANTHER" id="PTHR43547">
    <property type="entry name" value="TWO-COMPONENT HISTIDINE KINASE"/>
    <property type="match status" value="1"/>
</dbReference>
<dbReference type="PANTHER" id="PTHR43547:SF10">
    <property type="entry name" value="SENSOR HISTIDINE KINASE DCUS"/>
    <property type="match status" value="1"/>
</dbReference>
<dbReference type="Gene3D" id="3.30.565.10">
    <property type="entry name" value="Histidine kinase-like ATPase, C-terminal domain"/>
    <property type="match status" value="1"/>
</dbReference>
<keyword evidence="5" id="KW-0812">Transmembrane</keyword>
<dbReference type="PROSITE" id="PS50109">
    <property type="entry name" value="HIS_KIN"/>
    <property type="match status" value="1"/>
</dbReference>
<reference evidence="7 8" key="1">
    <citation type="submission" date="2019-10" db="EMBL/GenBank/DDBJ databases">
        <title>Comparative genomics of sulfur disproportionating microorganisms.</title>
        <authorList>
            <person name="Ward L.M."/>
            <person name="Bertran E."/>
            <person name="Johnston D."/>
        </authorList>
    </citation>
    <scope>NUCLEOTIDE SEQUENCE [LARGE SCALE GENOMIC DNA]</scope>
    <source>
        <strain evidence="7 8">DSM 14055</strain>
    </source>
</reference>
<dbReference type="InterPro" id="IPR005467">
    <property type="entry name" value="His_kinase_dom"/>
</dbReference>
<keyword evidence="3" id="KW-0418">Kinase</keyword>
<feature type="transmembrane region" description="Helical" evidence="5">
    <location>
        <begin position="78"/>
        <end position="100"/>
    </location>
</feature>
<keyword evidence="5" id="KW-0472">Membrane</keyword>
<evidence type="ECO:0000256" key="2">
    <source>
        <dbReference type="ARBA" id="ARBA00022679"/>
    </source>
</evidence>
<feature type="transmembrane region" description="Helical" evidence="5">
    <location>
        <begin position="156"/>
        <end position="174"/>
    </location>
</feature>
<gene>
    <name evidence="7" type="ORF">GFC01_03345</name>
</gene>
<protein>
    <submittedName>
        <fullName evidence="7">GHKL domain-containing protein</fullName>
    </submittedName>
</protein>
<evidence type="ECO:0000256" key="3">
    <source>
        <dbReference type="ARBA" id="ARBA00022777"/>
    </source>
</evidence>
<dbReference type="AlphaFoldDB" id="A0A6N7IMV2"/>
<dbReference type="Gene3D" id="1.10.287.130">
    <property type="match status" value="1"/>
</dbReference>
<evidence type="ECO:0000256" key="5">
    <source>
        <dbReference type="SAM" id="Phobius"/>
    </source>
</evidence>
<keyword evidence="4" id="KW-0902">Two-component regulatory system</keyword>
<dbReference type="EMBL" id="WHYR01000006">
    <property type="protein sequence ID" value="MQL51312.1"/>
    <property type="molecule type" value="Genomic_DNA"/>
</dbReference>
<dbReference type="SMART" id="SM00387">
    <property type="entry name" value="HATPase_c"/>
    <property type="match status" value="1"/>
</dbReference>
<evidence type="ECO:0000313" key="8">
    <source>
        <dbReference type="Proteomes" id="UP000441717"/>
    </source>
</evidence>
<proteinExistence type="predicted"/>
<dbReference type="SUPFAM" id="SSF55874">
    <property type="entry name" value="ATPase domain of HSP90 chaperone/DNA topoisomerase II/histidine kinase"/>
    <property type="match status" value="1"/>
</dbReference>
<evidence type="ECO:0000256" key="1">
    <source>
        <dbReference type="ARBA" id="ARBA00022553"/>
    </source>
</evidence>
<dbReference type="InterPro" id="IPR016120">
    <property type="entry name" value="Sig_transdc_His_kin_SpoOB"/>
</dbReference>
<dbReference type="InterPro" id="IPR003594">
    <property type="entry name" value="HATPase_dom"/>
</dbReference>
<feature type="domain" description="Histidine kinase" evidence="6">
    <location>
        <begin position="361"/>
        <end position="491"/>
    </location>
</feature>